<dbReference type="InterPro" id="IPR029044">
    <property type="entry name" value="Nucleotide-diphossugar_trans"/>
</dbReference>
<reference evidence="1" key="1">
    <citation type="journal article" date="2013" name="Environ. Microbiol.">
        <title>Microbiota from the distal guts of lean and obese adolescents exhibit partial functional redundancy besides clear differences in community structure.</title>
        <authorList>
            <person name="Ferrer M."/>
            <person name="Ruiz A."/>
            <person name="Lanza F."/>
            <person name="Haange S.B."/>
            <person name="Oberbach A."/>
            <person name="Till H."/>
            <person name="Bargiela R."/>
            <person name="Campoy C."/>
            <person name="Segura M.T."/>
            <person name="Richter M."/>
            <person name="von Bergen M."/>
            <person name="Seifert J."/>
            <person name="Suarez A."/>
        </authorList>
    </citation>
    <scope>NUCLEOTIDE SEQUENCE</scope>
</reference>
<name>K1UXW1_9ZZZZ</name>
<dbReference type="AlphaFoldDB" id="K1UXW1"/>
<dbReference type="InterPro" id="IPR002495">
    <property type="entry name" value="Glyco_trans_8"/>
</dbReference>
<keyword evidence="1" id="KW-0808">Transferase</keyword>
<dbReference type="Pfam" id="PF01501">
    <property type="entry name" value="Glyco_transf_8"/>
    <property type="match status" value="1"/>
</dbReference>
<dbReference type="EMBL" id="AJWZ01000576">
    <property type="protein sequence ID" value="EKC76426.1"/>
    <property type="molecule type" value="Genomic_DNA"/>
</dbReference>
<organism evidence="1">
    <name type="scientific">human gut metagenome</name>
    <dbReference type="NCBI Taxonomy" id="408170"/>
    <lineage>
        <taxon>unclassified sequences</taxon>
        <taxon>metagenomes</taxon>
        <taxon>organismal metagenomes</taxon>
    </lineage>
</organism>
<evidence type="ECO:0000313" key="1">
    <source>
        <dbReference type="EMBL" id="EKC76426.1"/>
    </source>
</evidence>
<dbReference type="Gene3D" id="3.90.550.10">
    <property type="entry name" value="Spore Coat Polysaccharide Biosynthesis Protein SpsA, Chain A"/>
    <property type="match status" value="1"/>
</dbReference>
<gene>
    <name evidence="1" type="ORF">OBE_00847</name>
</gene>
<protein>
    <submittedName>
        <fullName evidence="1">Lipopolysaccharide biosynthesis glycosyltransferase</fullName>
    </submittedName>
</protein>
<proteinExistence type="predicted"/>
<accession>K1UXW1</accession>
<comment type="caution">
    <text evidence="1">The sequence shown here is derived from an EMBL/GenBank/DDBJ whole genome shotgun (WGS) entry which is preliminary data.</text>
</comment>
<sequence length="131" mass="15858">LREYKFQEKFLYMLEKIKFEVAQDQDYMNRLCKGRVKLLGFEWNRMPAMGKQEGALKLIHYNLGCKPWYFDDVLYQEYFWKYAKETEFYDEIRAMKSKYTDADKEKDDANSSKLIELAKLEADCVGDDRRK</sequence>
<dbReference type="SUPFAM" id="SSF53448">
    <property type="entry name" value="Nucleotide-diphospho-sugar transferases"/>
    <property type="match status" value="1"/>
</dbReference>
<feature type="non-terminal residue" evidence="1">
    <location>
        <position position="1"/>
    </location>
</feature>
<dbReference type="GO" id="GO:0016757">
    <property type="term" value="F:glycosyltransferase activity"/>
    <property type="evidence" value="ECO:0007669"/>
    <property type="project" value="InterPro"/>
</dbReference>